<feature type="transmembrane region" description="Helical" evidence="5">
    <location>
        <begin position="25"/>
        <end position="44"/>
    </location>
</feature>
<keyword evidence="2 5" id="KW-0812">Transmembrane</keyword>
<evidence type="ECO:0000256" key="3">
    <source>
        <dbReference type="ARBA" id="ARBA00022989"/>
    </source>
</evidence>
<dbReference type="OrthoDB" id="3358017at2759"/>
<evidence type="ECO:0008006" key="8">
    <source>
        <dbReference type="Google" id="ProtNLM"/>
    </source>
</evidence>
<feature type="transmembrane region" description="Helical" evidence="5">
    <location>
        <begin position="238"/>
        <end position="258"/>
    </location>
</feature>
<feature type="transmembrane region" description="Helical" evidence="5">
    <location>
        <begin position="159"/>
        <end position="183"/>
    </location>
</feature>
<name>A0A6A6BDW1_9PEZI</name>
<evidence type="ECO:0000313" key="7">
    <source>
        <dbReference type="Proteomes" id="UP000799438"/>
    </source>
</evidence>
<feature type="transmembrane region" description="Helical" evidence="5">
    <location>
        <begin position="126"/>
        <end position="147"/>
    </location>
</feature>
<evidence type="ECO:0000256" key="4">
    <source>
        <dbReference type="ARBA" id="ARBA00023136"/>
    </source>
</evidence>
<comment type="subcellular location">
    <subcellularLocation>
        <location evidence="1">Membrane</location>
        <topology evidence="1">Multi-pass membrane protein</topology>
    </subcellularLocation>
</comment>
<dbReference type="RefSeq" id="XP_033397286.1">
    <property type="nucleotide sequence ID" value="XM_033539020.1"/>
</dbReference>
<dbReference type="EMBL" id="ML995486">
    <property type="protein sequence ID" value="KAF2141573.1"/>
    <property type="molecule type" value="Genomic_DNA"/>
</dbReference>
<organism evidence="6 7">
    <name type="scientific">Aplosporella prunicola CBS 121167</name>
    <dbReference type="NCBI Taxonomy" id="1176127"/>
    <lineage>
        <taxon>Eukaryota</taxon>
        <taxon>Fungi</taxon>
        <taxon>Dikarya</taxon>
        <taxon>Ascomycota</taxon>
        <taxon>Pezizomycotina</taxon>
        <taxon>Dothideomycetes</taxon>
        <taxon>Dothideomycetes incertae sedis</taxon>
        <taxon>Botryosphaeriales</taxon>
        <taxon>Aplosporellaceae</taxon>
        <taxon>Aplosporella</taxon>
    </lineage>
</organism>
<feature type="transmembrane region" description="Helical" evidence="5">
    <location>
        <begin position="83"/>
        <end position="105"/>
    </location>
</feature>
<dbReference type="GeneID" id="54296516"/>
<keyword evidence="7" id="KW-1185">Reference proteome</keyword>
<keyword evidence="4 5" id="KW-0472">Membrane</keyword>
<keyword evidence="3 5" id="KW-1133">Transmembrane helix</keyword>
<dbReference type="GO" id="GO:0016020">
    <property type="term" value="C:membrane"/>
    <property type="evidence" value="ECO:0007669"/>
    <property type="project" value="UniProtKB-SubCell"/>
</dbReference>
<accession>A0A6A6BDW1</accession>
<evidence type="ECO:0000313" key="6">
    <source>
        <dbReference type="EMBL" id="KAF2141573.1"/>
    </source>
</evidence>
<dbReference type="Pfam" id="PF04479">
    <property type="entry name" value="RTA1"/>
    <property type="match status" value="1"/>
</dbReference>
<dbReference type="Proteomes" id="UP000799438">
    <property type="component" value="Unassembled WGS sequence"/>
</dbReference>
<evidence type="ECO:0000256" key="5">
    <source>
        <dbReference type="SAM" id="Phobius"/>
    </source>
</evidence>
<dbReference type="InterPro" id="IPR007568">
    <property type="entry name" value="RTA1"/>
</dbReference>
<sequence>MDHHSAVFPRGEAPFDFYKYNPSATAGWAFLILFAIGGTVHSGWMIYLRSWFFIPLILGCAGEAGGYWGRIKAHDHIRSSGPYLLQMMLLLASPPFLACTIYMTLGRIIRNLDAHKLSLIRTTWLTKLYIVIDVGSFVAQIMGSAMQASADGAAKGVKIVTYGLVFQEVAFVFFLLIAGLFHVRLNRTPTPLSRHPQVRWQRHMWALYATSGLIFVRNLYRIVEFVQGGDGTVATHEAFMYVLDAGLMLSVVVVFAVVHPGQLMRAIQRVQKSPGLEEGRYGMVSSRESLAG</sequence>
<protein>
    <recommendedName>
        <fullName evidence="8">RTA1 domain protein</fullName>
    </recommendedName>
</protein>
<dbReference type="PANTHER" id="PTHR31465:SF17">
    <property type="entry name" value="DOMAIN PROTEIN, PUTATIVE (AFU_ORTHOLOGUE AFUA_5G09900)-RELATED"/>
    <property type="match status" value="1"/>
</dbReference>
<proteinExistence type="predicted"/>
<reference evidence="6" key="1">
    <citation type="journal article" date="2020" name="Stud. Mycol.">
        <title>101 Dothideomycetes genomes: a test case for predicting lifestyles and emergence of pathogens.</title>
        <authorList>
            <person name="Haridas S."/>
            <person name="Albert R."/>
            <person name="Binder M."/>
            <person name="Bloem J."/>
            <person name="Labutti K."/>
            <person name="Salamov A."/>
            <person name="Andreopoulos B."/>
            <person name="Baker S."/>
            <person name="Barry K."/>
            <person name="Bills G."/>
            <person name="Bluhm B."/>
            <person name="Cannon C."/>
            <person name="Castanera R."/>
            <person name="Culley D."/>
            <person name="Daum C."/>
            <person name="Ezra D."/>
            <person name="Gonzalez J."/>
            <person name="Henrissat B."/>
            <person name="Kuo A."/>
            <person name="Liang C."/>
            <person name="Lipzen A."/>
            <person name="Lutzoni F."/>
            <person name="Magnuson J."/>
            <person name="Mondo S."/>
            <person name="Nolan M."/>
            <person name="Ohm R."/>
            <person name="Pangilinan J."/>
            <person name="Park H.-J."/>
            <person name="Ramirez L."/>
            <person name="Alfaro M."/>
            <person name="Sun H."/>
            <person name="Tritt A."/>
            <person name="Yoshinaga Y."/>
            <person name="Zwiers L.-H."/>
            <person name="Turgeon B."/>
            <person name="Goodwin S."/>
            <person name="Spatafora J."/>
            <person name="Crous P."/>
            <person name="Grigoriev I."/>
        </authorList>
    </citation>
    <scope>NUCLEOTIDE SEQUENCE</scope>
    <source>
        <strain evidence="6">CBS 121167</strain>
    </source>
</reference>
<feature type="transmembrane region" description="Helical" evidence="5">
    <location>
        <begin position="51"/>
        <end position="71"/>
    </location>
</feature>
<evidence type="ECO:0000256" key="1">
    <source>
        <dbReference type="ARBA" id="ARBA00004141"/>
    </source>
</evidence>
<dbReference type="PANTHER" id="PTHR31465">
    <property type="entry name" value="PROTEIN RTA1-RELATED"/>
    <property type="match status" value="1"/>
</dbReference>
<gene>
    <name evidence="6" type="ORF">K452DRAFT_271181</name>
</gene>
<feature type="transmembrane region" description="Helical" evidence="5">
    <location>
        <begin position="204"/>
        <end position="223"/>
    </location>
</feature>
<evidence type="ECO:0000256" key="2">
    <source>
        <dbReference type="ARBA" id="ARBA00022692"/>
    </source>
</evidence>
<dbReference type="AlphaFoldDB" id="A0A6A6BDW1"/>